<dbReference type="InterPro" id="IPR013630">
    <property type="entry name" value="Methyltransf_Zn-bd_dom_put"/>
</dbReference>
<dbReference type="Gene3D" id="6.20.50.110">
    <property type="entry name" value="Methyltransferase, zinc-binding domain"/>
    <property type="match status" value="1"/>
</dbReference>
<dbReference type="PANTHER" id="PTHR43861:SF5">
    <property type="entry name" value="BLL5978 PROTEIN"/>
    <property type="match status" value="1"/>
</dbReference>
<dbReference type="Pfam" id="PF13489">
    <property type="entry name" value="Methyltransf_23"/>
    <property type="match status" value="1"/>
</dbReference>
<feature type="domain" description="C-methyltransferase" evidence="3">
    <location>
        <begin position="609"/>
        <end position="770"/>
    </location>
</feature>
<dbReference type="InterPro" id="IPR013691">
    <property type="entry name" value="MeTrfase_14"/>
</dbReference>
<reference evidence="4 5" key="1">
    <citation type="journal article" date="2024" name="Science">
        <title>Giant polyketide synthase enzymes in the biosynthesis of giant marine polyether toxins.</title>
        <authorList>
            <person name="Fallon T.R."/>
            <person name="Shende V.V."/>
            <person name="Wierzbicki I.H."/>
            <person name="Pendleton A.L."/>
            <person name="Watervoot N.F."/>
            <person name="Auber R.P."/>
            <person name="Gonzalez D.J."/>
            <person name="Wisecaver J.H."/>
            <person name="Moore B.S."/>
        </authorList>
    </citation>
    <scope>NUCLEOTIDE SEQUENCE [LARGE SCALE GENOMIC DNA]</scope>
    <source>
        <strain evidence="4 5">12B1</strain>
    </source>
</reference>
<dbReference type="Proteomes" id="UP001515480">
    <property type="component" value="Unassembled WGS sequence"/>
</dbReference>
<gene>
    <name evidence="4" type="ORF">AB1Y20_013687</name>
</gene>
<dbReference type="Pfam" id="PF08484">
    <property type="entry name" value="Methyltransf_14"/>
    <property type="match status" value="1"/>
</dbReference>
<feature type="domain" description="Methyltransferase putative zinc binding" evidence="2">
    <location>
        <begin position="370"/>
        <end position="431"/>
    </location>
</feature>
<dbReference type="Pfam" id="PF01370">
    <property type="entry name" value="Epimerase"/>
    <property type="match status" value="1"/>
</dbReference>
<proteinExistence type="predicted"/>
<evidence type="ECO:0000313" key="5">
    <source>
        <dbReference type="Proteomes" id="UP001515480"/>
    </source>
</evidence>
<evidence type="ECO:0008006" key="6">
    <source>
        <dbReference type="Google" id="ProtNLM"/>
    </source>
</evidence>
<dbReference type="SUPFAM" id="SSF53335">
    <property type="entry name" value="S-adenosyl-L-methionine-dependent methyltransferases"/>
    <property type="match status" value="1"/>
</dbReference>
<dbReference type="Gene3D" id="3.40.50.720">
    <property type="entry name" value="NAD(P)-binding Rossmann-like Domain"/>
    <property type="match status" value="2"/>
</dbReference>
<dbReference type="Gene3D" id="3.40.50.150">
    <property type="entry name" value="Vaccinia Virus protein VP39"/>
    <property type="match status" value="1"/>
</dbReference>
<dbReference type="Pfam" id="PF08421">
    <property type="entry name" value="Methyltransf_13"/>
    <property type="match status" value="1"/>
</dbReference>
<dbReference type="PANTHER" id="PTHR43861">
    <property type="entry name" value="TRANS-ACONITATE 2-METHYLTRANSFERASE-RELATED"/>
    <property type="match status" value="1"/>
</dbReference>
<feature type="domain" description="NAD-dependent epimerase/dehydratase" evidence="1">
    <location>
        <begin position="55"/>
        <end position="282"/>
    </location>
</feature>
<evidence type="ECO:0000259" key="2">
    <source>
        <dbReference type="Pfam" id="PF08421"/>
    </source>
</evidence>
<accession>A0AB34II42</accession>
<evidence type="ECO:0000259" key="3">
    <source>
        <dbReference type="Pfam" id="PF08484"/>
    </source>
</evidence>
<dbReference type="InterPro" id="IPR038576">
    <property type="entry name" value="Methyltransf_Zn-bd_dom_put_sf"/>
</dbReference>
<dbReference type="InterPro" id="IPR001509">
    <property type="entry name" value="Epimerase_deHydtase"/>
</dbReference>
<evidence type="ECO:0000259" key="1">
    <source>
        <dbReference type="Pfam" id="PF01370"/>
    </source>
</evidence>
<dbReference type="InterPro" id="IPR029063">
    <property type="entry name" value="SAM-dependent_MTases_sf"/>
</dbReference>
<evidence type="ECO:0000313" key="4">
    <source>
        <dbReference type="EMBL" id="KAL1499177.1"/>
    </source>
</evidence>
<dbReference type="InterPro" id="IPR036291">
    <property type="entry name" value="NAD(P)-bd_dom_sf"/>
</dbReference>
<dbReference type="EMBL" id="JBGBPQ010000026">
    <property type="protein sequence ID" value="KAL1499177.1"/>
    <property type="molecule type" value="Genomic_DNA"/>
</dbReference>
<comment type="caution">
    <text evidence="4">The sequence shown here is derived from an EMBL/GenBank/DDBJ whole genome shotgun (WGS) entry which is preliminary data.</text>
</comment>
<protein>
    <recommendedName>
        <fullName evidence="6">Methyltransferase domain-containing protein</fullName>
    </recommendedName>
</protein>
<keyword evidence="5" id="KW-1185">Reference proteome</keyword>
<organism evidence="4 5">
    <name type="scientific">Prymnesium parvum</name>
    <name type="common">Toxic golden alga</name>
    <dbReference type="NCBI Taxonomy" id="97485"/>
    <lineage>
        <taxon>Eukaryota</taxon>
        <taxon>Haptista</taxon>
        <taxon>Haptophyta</taxon>
        <taxon>Prymnesiophyceae</taxon>
        <taxon>Prymnesiales</taxon>
        <taxon>Prymnesiaceae</taxon>
        <taxon>Prymnesium</taxon>
    </lineage>
</organism>
<dbReference type="SUPFAM" id="SSF51735">
    <property type="entry name" value="NAD(P)-binding Rossmann-fold domains"/>
    <property type="match status" value="1"/>
</dbReference>
<name>A0AB34II42_PRYPA</name>
<sequence length="1401" mass="155091">MFDVVSGCACARHTPGASICQHFGNIAQLCERHRCVQGRRTRYRGQADVPLETSIIGYSGYIGSMLQSSLVEEGYRVTGFARHSYAIANTSASLTTRLVAALDDTEYLQSFDAVIYLGGVTSRREATALSEAELHERNVLPILSIASRMNRRQVLLFASTAAISDGLGADAASEDEAVDRSRLDAYALSYYRRELQLNKVAQSPGSPRIIGLRFATVAGLSAGQRIDLSFQKFFRDAYSTGQLSLTESFTWRSVLWMGDLERSIRKILHHAARAGGRFEIFNLASFQTTTAGIANAIAQRTGAHIDVQPQPATQSNLGFVLNTSKFKQRYGDVFLGSLQQCVSLAYDHVTDSISPKGAHAPQDVTHAMPCPVCGAKHQQEVLDLHTQPLANDFRPTAAGAMSAPRYPLKLVRCRECNHMHITQTLPGEALFSVYLYASGTNQRILRYFEWFAAKVDAECQASGSQPKAVLEIACNDGSQLDFFQRLGWKTYGVDPAKPIAERAVRKGHNVNITFWQSGVWPKNAPRLDAIVAQNVFAHVTTPVSFLAACVDAMDDRTRLYIQTSQCNMHQDNQFDTVYHEHVSFFTAHSFQRAADLSGLRIVDFSLADIHGTSCLVTMMRQRTTDAADHVEQVAPALQSRLNLEVKQGLTQDFFYERYEARADVIRRWLIRQLVGVQQSGYHLAAYGAAAKGTVLLNFLRADHESRAFNLSFVVDDAPLKQKLFSPGLGVPVIDTQQLRDRVDSRPLALLICAWNFFDEIAHRVSAALRSHPHQLILFIIPFPTSRVLACLASECGRQDARVLVKELSMHAPEWPDTGADILKSTVRRRVFLVSIFTEKSKVLPGWIRNHAPHFDSAFIFVTESAKAHVRSLQREIPPEWVLMQASDSLLRVGQLGCSDAAILCTNANMAWYLFLNPDEFLITTNFRASLAARGEQSINIRVLQGTDDWPTQGSVRSIKTLRYLSIKSTHKRPSRLVRVGWSSYAHEARGAAPLGAGNVSGLHTEAVIYQSRKGRSIRKDGDHDLMVVPVSNDSKDEHGMWARVVHSAVDPIHPRFEVLPHQPQRLNVMIPNSRIFEFALPPSSRYLTWPCTTGPSTPLITVVILPHPSKANRLTAHANTVATVSRQSIAHHIVTKVLLPSLAEGGSELCDERSVCEVGLETPYVTFLQASDELEFTHLEKALSALRSFGGQYANGLHVHAEDAKISYFHDLKTLPHSTLLSGALFYSKELLKSDRILKVNLQATHVLWEQLAGLSPGNIIPELTVWHSHALHENQSRSDCNHLPEGRKLLGGLGCQYGVGEAMVVHESKPGRRVDTSLFFAAKSKWCNHVEDRPRGTYPTCPKGALLIIPWLTVGGLEELAILVASTLNQMGYQLTVVCTSTMWTGAENATDGTPSRGIP</sequence>